<evidence type="ECO:0000313" key="1">
    <source>
        <dbReference type="EMBL" id="SMB21243.1"/>
    </source>
</evidence>
<dbReference type="AlphaFoldDB" id="A0A7Z7HQK2"/>
<name>A0A7Z7HQK2_9PROT</name>
<gene>
    <name evidence="1" type="ORF">SDENCHOL_10240</name>
</gene>
<accession>A0A7Z7HQK2</accession>
<dbReference type="Pfam" id="PF06035">
    <property type="entry name" value="Peptidase_C93"/>
    <property type="match status" value="1"/>
</dbReference>
<dbReference type="PANTHER" id="PTHR39327:SF1">
    <property type="entry name" value="BLR5470 PROTEIN"/>
    <property type="match status" value="1"/>
</dbReference>
<dbReference type="Gene3D" id="3.10.620.30">
    <property type="match status" value="1"/>
</dbReference>
<protein>
    <submittedName>
        <fullName evidence="1">Transglutaminase domain protein</fullName>
    </submittedName>
</protein>
<keyword evidence="2" id="KW-1185">Reference proteome</keyword>
<dbReference type="OrthoDB" id="5401788at2"/>
<evidence type="ECO:0000313" key="2">
    <source>
        <dbReference type="Proteomes" id="UP000242886"/>
    </source>
</evidence>
<dbReference type="RefSeq" id="WP_067169086.1">
    <property type="nucleotide sequence ID" value="NZ_LFZK01000001.1"/>
</dbReference>
<dbReference type="InterPro" id="IPR038765">
    <property type="entry name" value="Papain-like_cys_pep_sf"/>
</dbReference>
<dbReference type="EMBL" id="LT837803">
    <property type="protein sequence ID" value="SMB21243.1"/>
    <property type="molecule type" value="Genomic_DNA"/>
</dbReference>
<sequence length="247" mass="26619">MACAPLRPASHAGNRWARAGGLRVALVALLLCVVAVASAVLGQGFDFEHQIQLAASRHGPRAKQTMVQWRDLLVSLPAATQEERVRKVHEFVNDHVSYAEDSVAWRVSDYWATPLETLGRGVGDCEDYAIAKYFSLLIAGVPSKQLRMTYVKARLGGAAGGSVGGSSIAHMVLAYYPTVTGEPYILDSLIDDVRPASQRPDLTPIFSFNSDGLWVGVAPGTTSSGSSTARLSMWRNLIAKMQADGFE</sequence>
<reference evidence="1" key="1">
    <citation type="submission" date="2017-03" db="EMBL/GenBank/DDBJ databases">
        <authorList>
            <consortium name="AG Boll"/>
        </authorList>
    </citation>
    <scope>NUCLEOTIDE SEQUENCE [LARGE SCALE GENOMIC DNA]</scope>
    <source>
        <strain evidence="1">Chol</strain>
    </source>
</reference>
<dbReference type="InterPro" id="IPR010319">
    <property type="entry name" value="Transglutaminase-like_Cys_pept"/>
</dbReference>
<dbReference type="Proteomes" id="UP000242886">
    <property type="component" value="Chromosome SDENCHOL"/>
</dbReference>
<dbReference type="PANTHER" id="PTHR39327">
    <property type="match status" value="1"/>
</dbReference>
<organism evidence="1 2">
    <name type="scientific">Sterolibacterium denitrificans</name>
    <dbReference type="NCBI Taxonomy" id="157592"/>
    <lineage>
        <taxon>Bacteria</taxon>
        <taxon>Pseudomonadati</taxon>
        <taxon>Pseudomonadota</taxon>
        <taxon>Betaproteobacteria</taxon>
        <taxon>Nitrosomonadales</taxon>
        <taxon>Sterolibacteriaceae</taxon>
        <taxon>Sterolibacterium</taxon>
    </lineage>
</organism>
<proteinExistence type="predicted"/>
<dbReference type="SUPFAM" id="SSF54001">
    <property type="entry name" value="Cysteine proteinases"/>
    <property type="match status" value="1"/>
</dbReference>